<gene>
    <name evidence="1" type="ORF">TRIADDRAFT_55990</name>
</gene>
<dbReference type="RefSeq" id="XP_002112195.1">
    <property type="nucleotide sequence ID" value="XM_002112159.1"/>
</dbReference>
<proteinExistence type="predicted"/>
<dbReference type="GeneID" id="6753408"/>
<dbReference type="KEGG" id="tad:TRIADDRAFT_55990"/>
<reference evidence="1 2" key="1">
    <citation type="journal article" date="2008" name="Nature">
        <title>The Trichoplax genome and the nature of placozoans.</title>
        <authorList>
            <person name="Srivastava M."/>
            <person name="Begovic E."/>
            <person name="Chapman J."/>
            <person name="Putnam N.H."/>
            <person name="Hellsten U."/>
            <person name="Kawashima T."/>
            <person name="Kuo A."/>
            <person name="Mitros T."/>
            <person name="Salamov A."/>
            <person name="Carpenter M.L."/>
            <person name="Signorovitch A.Y."/>
            <person name="Moreno M.A."/>
            <person name="Kamm K."/>
            <person name="Grimwood J."/>
            <person name="Schmutz J."/>
            <person name="Shapiro H."/>
            <person name="Grigoriev I.V."/>
            <person name="Buss L.W."/>
            <person name="Schierwater B."/>
            <person name="Dellaporta S.L."/>
            <person name="Rokhsar D.S."/>
        </authorList>
    </citation>
    <scope>NUCLEOTIDE SEQUENCE [LARGE SCALE GENOMIC DNA]</scope>
    <source>
        <strain evidence="1 2">Grell-BS-1999</strain>
    </source>
</reference>
<evidence type="ECO:0000313" key="1">
    <source>
        <dbReference type="EMBL" id="EDV26162.1"/>
    </source>
</evidence>
<dbReference type="InParanoid" id="B3RTN7"/>
<dbReference type="GO" id="GO:0007189">
    <property type="term" value="P:adenylate cyclase-activating G protein-coupled receptor signaling pathway"/>
    <property type="evidence" value="ECO:0000318"/>
    <property type="project" value="GO_Central"/>
</dbReference>
<dbReference type="HOGENOM" id="CLU_678500_0_0_1"/>
<dbReference type="CTD" id="6753408"/>
<keyword evidence="2" id="KW-1185">Reference proteome</keyword>
<dbReference type="PhylomeDB" id="B3RTN7"/>
<name>B3RTN7_TRIAD</name>
<dbReference type="AlphaFoldDB" id="B3RTN7"/>
<protein>
    <submittedName>
        <fullName evidence="1">Uncharacterized protein</fullName>
    </submittedName>
</protein>
<dbReference type="EMBL" id="DS985244">
    <property type="protein sequence ID" value="EDV26162.1"/>
    <property type="molecule type" value="Genomic_DNA"/>
</dbReference>
<dbReference type="GO" id="GO:0004930">
    <property type="term" value="F:G protein-coupled receptor activity"/>
    <property type="evidence" value="ECO:0000318"/>
    <property type="project" value="GO_Central"/>
</dbReference>
<sequence length="406" mass="43126">MSTTTTSVSLPDGVASTSEIYVETSASEVMTNWMASLSVKGTLTSSSGINEAVAATSVYSGISIFDSILPSNTNINATVVIPAASASNSNRDILLTIESSQKNGVAEFSVSSSQPLASSLKVAISTADSVANHPNDSTTNLTNARTLQAVSTSLSPVPESTIKQTNICSMSSISCQLLQSQNTVNSSPPSILLTNILTTSVSTQANASSIEVTYIPTTVTPYASNISVEFLDIYNQISKNQTSFTGKQAITILTNLQKALDTNGTINSDDIIIAHQALLKLNYPVNLNGTLNQTNYAKVYFSTLGILTSKHNLNAWRKTSKKDAISADILNVTDKVSKDVGHVLAVNQSFIFKSPNLDVNIVKESSSLYINYGFSMEATDTTDHNSLIQKYSLTLPPSHLATEIGN</sequence>
<organism evidence="1 2">
    <name type="scientific">Trichoplax adhaerens</name>
    <name type="common">Trichoplax reptans</name>
    <dbReference type="NCBI Taxonomy" id="10228"/>
    <lineage>
        <taxon>Eukaryota</taxon>
        <taxon>Metazoa</taxon>
        <taxon>Placozoa</taxon>
        <taxon>Uniplacotomia</taxon>
        <taxon>Trichoplacea</taxon>
        <taxon>Trichoplacidae</taxon>
        <taxon>Trichoplax</taxon>
    </lineage>
</organism>
<dbReference type="Proteomes" id="UP000009022">
    <property type="component" value="Unassembled WGS sequence"/>
</dbReference>
<accession>B3RTN7</accession>
<evidence type="ECO:0000313" key="2">
    <source>
        <dbReference type="Proteomes" id="UP000009022"/>
    </source>
</evidence>